<dbReference type="InterPro" id="IPR003540">
    <property type="entry name" value="ADP-ribosyltransferase"/>
</dbReference>
<protein>
    <submittedName>
        <fullName evidence="2">Capsid maturation protease</fullName>
    </submittedName>
</protein>
<reference evidence="2 3" key="1">
    <citation type="submission" date="2019-04" db="EMBL/GenBank/DDBJ databases">
        <authorList>
            <person name="Reid N.M."/>
            <person name="Caamano D."/>
            <person name="Li A."/>
            <person name="Lee E."/>
            <person name="Gogarten J.P."/>
            <person name="O'Loughlin M."/>
            <person name="Garlena R.A."/>
            <person name="Russell D.A."/>
            <person name="Pope W.H."/>
            <person name="Jacobs-Sera D."/>
            <person name="Hatfull G.F."/>
        </authorList>
    </citation>
    <scope>NUCLEOTIDE SEQUENCE [LARGE SCALE GENOMIC DNA]</scope>
</reference>
<evidence type="ECO:0000259" key="1">
    <source>
        <dbReference type="Pfam" id="PF03496"/>
    </source>
</evidence>
<keyword evidence="2" id="KW-0645">Protease</keyword>
<evidence type="ECO:0000313" key="2">
    <source>
        <dbReference type="EMBL" id="QCQ57376.1"/>
    </source>
</evidence>
<dbReference type="Proteomes" id="UP000299817">
    <property type="component" value="Segment"/>
</dbReference>
<proteinExistence type="predicted"/>
<dbReference type="EMBL" id="MK737941">
    <property type="protein sequence ID" value="QCQ57376.1"/>
    <property type="molecule type" value="Genomic_DNA"/>
</dbReference>
<organism evidence="2 3">
    <name type="scientific">Microbacterium phage Rachella</name>
    <dbReference type="NCBI Taxonomy" id="2565526"/>
    <lineage>
        <taxon>Viruses</taxon>
        <taxon>Duplodnaviria</taxon>
        <taxon>Heunggongvirae</taxon>
        <taxon>Uroviricota</taxon>
        <taxon>Caudoviricetes</taxon>
        <taxon>Krampusvirus</taxon>
        <taxon>Krampusvirus krampus</taxon>
    </lineage>
</organism>
<dbReference type="SUPFAM" id="SSF56399">
    <property type="entry name" value="ADP-ribosylation"/>
    <property type="match status" value="1"/>
</dbReference>
<accession>A0A4P8N6B2</accession>
<evidence type="ECO:0000313" key="3">
    <source>
        <dbReference type="Proteomes" id="UP000299817"/>
    </source>
</evidence>
<keyword evidence="2" id="KW-0378">Hydrolase</keyword>
<sequence length="472" mass="52223">MARKDRRTLLTEMRLEQAQANRVRAVLGASHDEIAAKLAKLGSSGNPLTRMQLEAQRAAIRAVLDKDFADIGESIASGKIDAARAASKIVSEYEGVLQKIVMSDAAVRRIAAGEAQRTVNNLEAALKRIQGTSYNPLSKQVYKTKQMASGWIDGIIDKALVSGWSARQLADAVLPSISPKVPGGVSYAANRLARTEINNAYHAASYDRYLRSAIVQEVEWLLSSSHPEDDICNDYAAQSPFKKNAVPAKPHPNCYCYIVPRLPTEDEFIEKLFAGEYGDEPWANEVSEDMQPSSIFKGMSKGEENAVARYTRDSFKFNDDLRHGKKPEDTDLLDSAFQHASLERAMTVRRVVAGDPARDALSLTKNRAPRYTDPAFMSTQKATHGTLDELIDEFGQDRGAKVIFEIKLPKGAKAIDISGKLDDHPEALGYNQGEVLLPRDMQFKMGQPQTVGDWRDDITKIVLTPIWDTMPK</sequence>
<gene>
    <name evidence="2" type="primary">14</name>
    <name evidence="2" type="ORF">SEA_RACHELLA_14</name>
</gene>
<dbReference type="Pfam" id="PF03496">
    <property type="entry name" value="ADPrib_exo_Tox"/>
    <property type="match status" value="1"/>
</dbReference>
<feature type="domain" description="ADP ribosyltransferase" evidence="1">
    <location>
        <begin position="298"/>
        <end position="464"/>
    </location>
</feature>
<dbReference type="GO" id="GO:0008233">
    <property type="term" value="F:peptidase activity"/>
    <property type="evidence" value="ECO:0007669"/>
    <property type="project" value="UniProtKB-KW"/>
</dbReference>
<name>A0A4P8N6B2_9CAUD</name>
<dbReference type="GO" id="GO:0005576">
    <property type="term" value="C:extracellular region"/>
    <property type="evidence" value="ECO:0007669"/>
    <property type="project" value="InterPro"/>
</dbReference>
<dbReference type="PROSITE" id="PS51996">
    <property type="entry name" value="TR_MART"/>
    <property type="match status" value="1"/>
</dbReference>
<dbReference type="Gene3D" id="3.90.176.10">
    <property type="entry name" value="Toxin ADP-ribosyltransferase, Chain A, domain 1"/>
    <property type="match status" value="1"/>
</dbReference>
<dbReference type="GO" id="GO:0006508">
    <property type="term" value="P:proteolysis"/>
    <property type="evidence" value="ECO:0007669"/>
    <property type="project" value="UniProtKB-KW"/>
</dbReference>